<dbReference type="RefSeq" id="WP_079546315.1">
    <property type="nucleotide sequence ID" value="NZ_CP117826.1"/>
</dbReference>
<dbReference type="EMBL" id="CP117826">
    <property type="protein sequence ID" value="XCC61523.1"/>
    <property type="molecule type" value="Genomic_DNA"/>
</dbReference>
<organism evidence="1">
    <name type="scientific">Christensenella massiliensis</name>
    <dbReference type="NCBI Taxonomy" id="1805714"/>
    <lineage>
        <taxon>Bacteria</taxon>
        <taxon>Bacillati</taxon>
        <taxon>Bacillota</taxon>
        <taxon>Clostridia</taxon>
        <taxon>Christensenellales</taxon>
        <taxon>Christensenellaceae</taxon>
        <taxon>Christensenella</taxon>
    </lineage>
</organism>
<evidence type="ECO:0000313" key="1">
    <source>
        <dbReference type="EMBL" id="XCC61523.1"/>
    </source>
</evidence>
<name>A0AAU8A5S7_9FIRM</name>
<protein>
    <recommendedName>
        <fullName evidence="2">TFIIS-type domain-containing protein</fullName>
    </recommendedName>
</protein>
<gene>
    <name evidence="1" type="ORF">PUP29_08260</name>
</gene>
<reference evidence="1" key="1">
    <citation type="submission" date="2023-02" db="EMBL/GenBank/DDBJ databases">
        <title>Gut commensal Christensenella minuta modulates host metabolism via a new class of secondary bile acids.</title>
        <authorList>
            <person name="Liu C."/>
        </authorList>
    </citation>
    <scope>NUCLEOTIDE SEQUENCE</scope>
    <source>
        <strain evidence="1">CA70</strain>
    </source>
</reference>
<dbReference type="AlphaFoldDB" id="A0AAU8A5S7"/>
<accession>A0AAU8A5S7</accession>
<proteinExistence type="predicted"/>
<evidence type="ECO:0008006" key="2">
    <source>
        <dbReference type="Google" id="ProtNLM"/>
    </source>
</evidence>
<sequence>MANFFGKDGKQLTDEELEQAVGGLTFTEGSSFFKLMMQKKCSHCGSIEFTVDAVSQNKDTVYVRCKKCGTVYDLENK</sequence>